<keyword evidence="4" id="KW-1185">Reference proteome</keyword>
<evidence type="ECO:0000256" key="1">
    <source>
        <dbReference type="SAM" id="MobiDB-lite"/>
    </source>
</evidence>
<protein>
    <submittedName>
        <fullName evidence="3">Uncharacterized protein</fullName>
    </submittedName>
</protein>
<name>A0A507EVS7_9FUNG</name>
<proteinExistence type="predicted"/>
<gene>
    <name evidence="3" type="ORF">CcCBS67573_g07559</name>
</gene>
<feature type="region of interest" description="Disordered" evidence="1">
    <location>
        <begin position="1"/>
        <end position="22"/>
    </location>
</feature>
<keyword evidence="2" id="KW-0472">Membrane</keyword>
<evidence type="ECO:0000313" key="4">
    <source>
        <dbReference type="Proteomes" id="UP000320333"/>
    </source>
</evidence>
<evidence type="ECO:0000313" key="3">
    <source>
        <dbReference type="EMBL" id="TPX67288.1"/>
    </source>
</evidence>
<evidence type="ECO:0000256" key="2">
    <source>
        <dbReference type="SAM" id="Phobius"/>
    </source>
</evidence>
<dbReference type="EMBL" id="QEAP01000405">
    <property type="protein sequence ID" value="TPX67288.1"/>
    <property type="molecule type" value="Genomic_DNA"/>
</dbReference>
<dbReference type="OrthoDB" id="2115460at2759"/>
<comment type="caution">
    <text evidence="3">The sequence shown here is derived from an EMBL/GenBank/DDBJ whole genome shotgun (WGS) entry which is preliminary data.</text>
</comment>
<organism evidence="3 4">
    <name type="scientific">Chytriomyces confervae</name>
    <dbReference type="NCBI Taxonomy" id="246404"/>
    <lineage>
        <taxon>Eukaryota</taxon>
        <taxon>Fungi</taxon>
        <taxon>Fungi incertae sedis</taxon>
        <taxon>Chytridiomycota</taxon>
        <taxon>Chytridiomycota incertae sedis</taxon>
        <taxon>Chytridiomycetes</taxon>
        <taxon>Chytridiales</taxon>
        <taxon>Chytriomycetaceae</taxon>
        <taxon>Chytriomyces</taxon>
    </lineage>
</organism>
<dbReference type="AlphaFoldDB" id="A0A507EVS7"/>
<feature type="transmembrane region" description="Helical" evidence="2">
    <location>
        <begin position="69"/>
        <end position="89"/>
    </location>
</feature>
<sequence length="151" mass="16533">MSSSTINPSRLRKTAKAASHNQATTAATINPDLLPKGRRARDKVLFEHARTAAAVGNPIQSNKIDAPSLMLYAVLSAIFWGSALGWWFGVPIFETVVLTPVSFVFRVVSFPIRFPLRVIWGLFVSGGDQLLPEKVSRIAVPVITQALEDDF</sequence>
<dbReference type="Proteomes" id="UP000320333">
    <property type="component" value="Unassembled WGS sequence"/>
</dbReference>
<accession>A0A507EVS7</accession>
<reference evidence="3 4" key="1">
    <citation type="journal article" date="2019" name="Sci. Rep.">
        <title>Comparative genomics of chytrid fungi reveal insights into the obligate biotrophic and pathogenic lifestyle of Synchytrium endobioticum.</title>
        <authorList>
            <person name="van de Vossenberg B.T.L.H."/>
            <person name="Warris S."/>
            <person name="Nguyen H.D.T."/>
            <person name="van Gent-Pelzer M.P.E."/>
            <person name="Joly D.L."/>
            <person name="van de Geest H.C."/>
            <person name="Bonants P.J.M."/>
            <person name="Smith D.S."/>
            <person name="Levesque C.A."/>
            <person name="van der Lee T.A.J."/>
        </authorList>
    </citation>
    <scope>NUCLEOTIDE SEQUENCE [LARGE SCALE GENOMIC DNA]</scope>
    <source>
        <strain evidence="3 4">CBS 675.73</strain>
    </source>
</reference>
<keyword evidence="2" id="KW-1133">Transmembrane helix</keyword>
<keyword evidence="2" id="KW-0812">Transmembrane</keyword>